<feature type="transmembrane region" description="Helical" evidence="2">
    <location>
        <begin position="374"/>
        <end position="396"/>
    </location>
</feature>
<evidence type="ECO:0008006" key="5">
    <source>
        <dbReference type="Google" id="ProtNLM"/>
    </source>
</evidence>
<gene>
    <name evidence="3" type="ORF">C7S18_01010</name>
</gene>
<dbReference type="EMBL" id="CP027860">
    <property type="protein sequence ID" value="AVP95862.1"/>
    <property type="molecule type" value="Genomic_DNA"/>
</dbReference>
<evidence type="ECO:0000313" key="3">
    <source>
        <dbReference type="EMBL" id="AVP95862.1"/>
    </source>
</evidence>
<keyword evidence="4" id="KW-1185">Reference proteome</keyword>
<evidence type="ECO:0000256" key="1">
    <source>
        <dbReference type="SAM" id="MobiDB-lite"/>
    </source>
</evidence>
<organism evidence="3 4">
    <name type="scientific">Ahniella affigens</name>
    <dbReference type="NCBI Taxonomy" id="2021234"/>
    <lineage>
        <taxon>Bacteria</taxon>
        <taxon>Pseudomonadati</taxon>
        <taxon>Pseudomonadota</taxon>
        <taxon>Gammaproteobacteria</taxon>
        <taxon>Lysobacterales</taxon>
        <taxon>Rhodanobacteraceae</taxon>
        <taxon>Ahniella</taxon>
    </lineage>
</organism>
<feature type="region of interest" description="Disordered" evidence="1">
    <location>
        <begin position="18"/>
        <end position="59"/>
    </location>
</feature>
<reference evidence="3 4" key="2">
    <citation type="submission" date="2018-03" db="EMBL/GenBank/DDBJ databases">
        <authorList>
            <person name="Keele B.F."/>
        </authorList>
    </citation>
    <scope>NUCLEOTIDE SEQUENCE [LARGE SCALE GENOMIC DNA]</scope>
    <source>
        <strain evidence="3 4">D13</strain>
    </source>
</reference>
<reference evidence="3 4" key="1">
    <citation type="submission" date="2018-03" db="EMBL/GenBank/DDBJ databases">
        <title>Ahniella affigens gen. nov., sp. nov., a gammaproteobacterium isolated from sandy soil near a stream.</title>
        <authorList>
            <person name="Ko Y."/>
            <person name="Kim J.-H."/>
        </authorList>
    </citation>
    <scope>NUCLEOTIDE SEQUENCE [LARGE SCALE GENOMIC DNA]</scope>
    <source>
        <strain evidence="3 4">D13</strain>
    </source>
</reference>
<feature type="compositionally biased region" description="Low complexity" evidence="1">
    <location>
        <begin position="46"/>
        <end position="59"/>
    </location>
</feature>
<evidence type="ECO:0000313" key="4">
    <source>
        <dbReference type="Proteomes" id="UP000241074"/>
    </source>
</evidence>
<dbReference type="KEGG" id="xba:C7S18_01010"/>
<feature type="transmembrane region" description="Helical" evidence="2">
    <location>
        <begin position="441"/>
        <end position="462"/>
    </location>
</feature>
<feature type="transmembrane region" description="Helical" evidence="2">
    <location>
        <begin position="408"/>
        <end position="429"/>
    </location>
</feature>
<accession>A0A2P1PM05</accession>
<name>A0A2P1PM05_9GAMM</name>
<evidence type="ECO:0000256" key="2">
    <source>
        <dbReference type="SAM" id="Phobius"/>
    </source>
</evidence>
<dbReference type="Proteomes" id="UP000241074">
    <property type="component" value="Chromosome"/>
</dbReference>
<feature type="compositionally biased region" description="Basic and acidic residues" evidence="1">
    <location>
        <begin position="20"/>
        <end position="30"/>
    </location>
</feature>
<keyword evidence="2" id="KW-1133">Transmembrane helix</keyword>
<dbReference type="AlphaFoldDB" id="A0A2P1PM05"/>
<protein>
    <recommendedName>
        <fullName evidence="5">DUF3667 domain-containing protein</fullName>
    </recommendedName>
</protein>
<keyword evidence="2" id="KW-0812">Transmembrane</keyword>
<dbReference type="InterPro" id="IPR022134">
    <property type="entry name" value="DUF3667"/>
</dbReference>
<sequence>MNGRVWDLPGGWISPSALARQRESHEDRPMNDVAPNPEPASSTSIAAGPEANPATAAVATAPSPAPGPLCLNCRSPLLGEFCYECGQPRKGWIRHISGIVGDFLDSVLNFDSRTLRTLGPLFLRPGHLTTEYFAGRRVRYVTPLRLYFFLSVVAFMLVAWNNDGAPGNSFIQFDNEADGVDSGKPKSIDDVDTAERTALAGLAAAKAFMPAAEYQKAVEEIRAEFALERKKAKAKAAIAAEAEAAKTKAGAEPSAGDQALAEVAGMLPEPGEDEADTGPIVTFSSKPPAPKAADSEPRVGLFGAPANTKAVTPDNPNPHDIMLMDGSPWHPTKNPVHISWLGDMGNAWLNDKVAAGIRNVEVVNREPQKYVKEIFAEAPTVLALMLPFFALLLKVFYVFKRRLYMEHLIVALHSHSFICLSICVIALMIKLGDWTATTAPWIGNLTGLFAGITWLWIPIYLLMSQKRIYGQGWIMTLVKFSLISWCYLFMLIFGLVALVLSSLVNL</sequence>
<feature type="transmembrane region" description="Helical" evidence="2">
    <location>
        <begin position="482"/>
        <end position="504"/>
    </location>
</feature>
<keyword evidence="2" id="KW-0472">Membrane</keyword>
<dbReference type="Pfam" id="PF12412">
    <property type="entry name" value="DUF3667"/>
    <property type="match status" value="1"/>
</dbReference>
<proteinExistence type="predicted"/>